<comment type="cofactor">
    <cofactor evidence="10">
        <name>Zn(2+)</name>
        <dbReference type="ChEBI" id="CHEBI:29105"/>
    </cofactor>
    <text evidence="10">Binds 1 zinc ion per subunit.</text>
</comment>
<dbReference type="InterPro" id="IPR001930">
    <property type="entry name" value="Peptidase_M1"/>
</dbReference>
<dbReference type="InterPro" id="IPR014782">
    <property type="entry name" value="Peptidase_M1_dom"/>
</dbReference>
<dbReference type="EMBL" id="NCKV01023660">
    <property type="protein sequence ID" value="RWS19687.1"/>
    <property type="molecule type" value="Genomic_DNA"/>
</dbReference>
<dbReference type="OrthoDB" id="6749331at2759"/>
<keyword evidence="4" id="KW-0645">Protease</keyword>
<keyword evidence="6" id="KW-0378">Hydrolase</keyword>
<name>A0A443RWD6_9ACAR</name>
<dbReference type="STRING" id="299467.A0A443RWD6"/>
<dbReference type="SUPFAM" id="SSF55486">
    <property type="entry name" value="Metalloproteases ('zincins'), catalytic domain"/>
    <property type="match status" value="1"/>
</dbReference>
<evidence type="ECO:0000256" key="7">
    <source>
        <dbReference type="ARBA" id="ARBA00022833"/>
    </source>
</evidence>
<keyword evidence="14" id="KW-1185">Reference proteome</keyword>
<dbReference type="GO" id="GO:0005737">
    <property type="term" value="C:cytoplasm"/>
    <property type="evidence" value="ECO:0007669"/>
    <property type="project" value="TreeGrafter"/>
</dbReference>
<dbReference type="CDD" id="cd09601">
    <property type="entry name" value="M1_APN-Q_like"/>
    <property type="match status" value="1"/>
</dbReference>
<gene>
    <name evidence="13" type="ORF">B4U80_07908</name>
</gene>
<dbReference type="InterPro" id="IPR027268">
    <property type="entry name" value="Peptidase_M4/M1_CTD_sf"/>
</dbReference>
<keyword evidence="3 13" id="KW-0031">Aminopeptidase</keyword>
<evidence type="ECO:0000256" key="4">
    <source>
        <dbReference type="ARBA" id="ARBA00022670"/>
    </source>
</evidence>
<evidence type="ECO:0000256" key="8">
    <source>
        <dbReference type="ARBA" id="ARBA00023049"/>
    </source>
</evidence>
<dbReference type="AlphaFoldDB" id="A0A443RWD6"/>
<dbReference type="PRINTS" id="PR00756">
    <property type="entry name" value="ALADIPTASE"/>
</dbReference>
<evidence type="ECO:0000259" key="11">
    <source>
        <dbReference type="Pfam" id="PF01433"/>
    </source>
</evidence>
<dbReference type="Gene3D" id="1.10.390.10">
    <property type="entry name" value="Neutral Protease Domain 2"/>
    <property type="match status" value="1"/>
</dbReference>
<comment type="subcellular location">
    <subcellularLocation>
        <location evidence="1">Cell membrane</location>
        <topology evidence="1">Lipid-anchor</topology>
        <topology evidence="1">GPI-anchor</topology>
    </subcellularLocation>
</comment>
<sequence>MPSCPETSEKPPFQRLPKNVIPELYSLTLNPDLQKFTFDGTVVIDVNVVNSTNTILLNALDLVFHSVSFYTNETETKAKEWKVNDDIEIATIVFPTNIELGKGKLSIKFSGNLNDKLRGFYRSKYTTANGEVRYAATTKFEPHHARRAFPCWDEPAVKAKFDVTLISPKDRVALSNMNVISEENDVDPSKKVVKFATSPVMSTYLVAFIVGEFDFVEDTTCNGVKVRVYTPVGKKEQGKFALDVAVKSLPFYENFFSVSYPLPKMDLIAIADFASGAMENWGLVTFRETCLLFDEKNTASQRKQWISLVVAHELAHQWFGNLVTMEWWTHLWLNEGFA</sequence>
<evidence type="ECO:0000256" key="5">
    <source>
        <dbReference type="ARBA" id="ARBA00022723"/>
    </source>
</evidence>
<feature type="binding site" evidence="10">
    <location>
        <position position="335"/>
    </location>
    <ligand>
        <name>Zn(2+)</name>
        <dbReference type="ChEBI" id="CHEBI:29105"/>
        <note>catalytic</note>
    </ligand>
</feature>
<comment type="caution">
    <text evidence="13">The sequence shown here is derived from an EMBL/GenBank/DDBJ whole genome shotgun (WGS) entry which is preliminary data.</text>
</comment>
<dbReference type="GO" id="GO:0006508">
    <property type="term" value="P:proteolysis"/>
    <property type="evidence" value="ECO:0007669"/>
    <property type="project" value="UniProtKB-KW"/>
</dbReference>
<evidence type="ECO:0000313" key="13">
    <source>
        <dbReference type="EMBL" id="RWS19687.1"/>
    </source>
</evidence>
<dbReference type="Gene3D" id="2.60.40.1730">
    <property type="entry name" value="tricorn interacting facor f3 domain"/>
    <property type="match status" value="1"/>
</dbReference>
<feature type="binding site" evidence="10">
    <location>
        <position position="316"/>
    </location>
    <ligand>
        <name>Zn(2+)</name>
        <dbReference type="ChEBI" id="CHEBI:29105"/>
        <note>catalytic</note>
    </ligand>
</feature>
<dbReference type="GO" id="GO:0005615">
    <property type="term" value="C:extracellular space"/>
    <property type="evidence" value="ECO:0007669"/>
    <property type="project" value="TreeGrafter"/>
</dbReference>
<dbReference type="GO" id="GO:0042277">
    <property type="term" value="F:peptide binding"/>
    <property type="evidence" value="ECO:0007669"/>
    <property type="project" value="TreeGrafter"/>
</dbReference>
<dbReference type="InterPro" id="IPR042097">
    <property type="entry name" value="Aminopeptidase_N-like_N_sf"/>
</dbReference>
<feature type="binding site" evidence="10">
    <location>
        <position position="312"/>
    </location>
    <ligand>
        <name>Zn(2+)</name>
        <dbReference type="ChEBI" id="CHEBI:29105"/>
        <note>catalytic</note>
    </ligand>
</feature>
<dbReference type="PANTHER" id="PTHR11533:SF174">
    <property type="entry name" value="PUROMYCIN-SENSITIVE AMINOPEPTIDASE-RELATED"/>
    <property type="match status" value="1"/>
</dbReference>
<keyword evidence="8" id="KW-0482">Metalloprotease</keyword>
<feature type="active site" description="Proton acceptor" evidence="9">
    <location>
        <position position="313"/>
    </location>
</feature>
<evidence type="ECO:0000256" key="10">
    <source>
        <dbReference type="PIRSR" id="PIRSR634016-3"/>
    </source>
</evidence>
<dbReference type="GO" id="GO:0043171">
    <property type="term" value="P:peptide catabolic process"/>
    <property type="evidence" value="ECO:0007669"/>
    <property type="project" value="TreeGrafter"/>
</dbReference>
<dbReference type="SUPFAM" id="SSF63737">
    <property type="entry name" value="Leukotriene A4 hydrolase N-terminal domain"/>
    <property type="match status" value="1"/>
</dbReference>
<feature type="non-terminal residue" evidence="13">
    <location>
        <position position="338"/>
    </location>
</feature>
<keyword evidence="5 10" id="KW-0479">Metal-binding</keyword>
<accession>A0A443RWD6</accession>
<dbReference type="FunFam" id="1.10.390.10:FF:000033">
    <property type="entry name" value="Endoplasmic reticulum aminopeptidase 1b"/>
    <property type="match status" value="1"/>
</dbReference>
<dbReference type="PANTHER" id="PTHR11533">
    <property type="entry name" value="PROTEASE M1 ZINC METALLOPROTEASE"/>
    <property type="match status" value="1"/>
</dbReference>
<dbReference type="GO" id="GO:0070006">
    <property type="term" value="F:metalloaminopeptidase activity"/>
    <property type="evidence" value="ECO:0007669"/>
    <property type="project" value="TreeGrafter"/>
</dbReference>
<dbReference type="Pfam" id="PF17900">
    <property type="entry name" value="Peptidase_M1_N"/>
    <property type="match status" value="1"/>
</dbReference>
<dbReference type="GO" id="GO:0005886">
    <property type="term" value="C:plasma membrane"/>
    <property type="evidence" value="ECO:0007669"/>
    <property type="project" value="UniProtKB-SubCell"/>
</dbReference>
<dbReference type="InterPro" id="IPR045357">
    <property type="entry name" value="Aminopeptidase_N-like_N"/>
</dbReference>
<proteinExistence type="inferred from homology"/>
<dbReference type="Proteomes" id="UP000288716">
    <property type="component" value="Unassembled WGS sequence"/>
</dbReference>
<evidence type="ECO:0000259" key="12">
    <source>
        <dbReference type="Pfam" id="PF17900"/>
    </source>
</evidence>
<dbReference type="Pfam" id="PF01433">
    <property type="entry name" value="Peptidase_M1"/>
    <property type="match status" value="1"/>
</dbReference>
<dbReference type="InterPro" id="IPR034016">
    <property type="entry name" value="M1_APN-typ"/>
</dbReference>
<comment type="similarity">
    <text evidence="2">Belongs to the peptidase M1 family.</text>
</comment>
<dbReference type="InterPro" id="IPR050344">
    <property type="entry name" value="Peptidase_M1_aminopeptidases"/>
</dbReference>
<protein>
    <submittedName>
        <fullName evidence="13">Puromycin-sensitive aminopeptidase-like protein</fullName>
    </submittedName>
</protein>
<feature type="domain" description="Aminopeptidase N-like N-terminal" evidence="12">
    <location>
        <begin position="22"/>
        <end position="205"/>
    </location>
</feature>
<evidence type="ECO:0000256" key="2">
    <source>
        <dbReference type="ARBA" id="ARBA00010136"/>
    </source>
</evidence>
<dbReference type="GO" id="GO:0008270">
    <property type="term" value="F:zinc ion binding"/>
    <property type="evidence" value="ECO:0007669"/>
    <property type="project" value="InterPro"/>
</dbReference>
<evidence type="ECO:0000313" key="14">
    <source>
        <dbReference type="Proteomes" id="UP000288716"/>
    </source>
</evidence>
<evidence type="ECO:0000256" key="6">
    <source>
        <dbReference type="ARBA" id="ARBA00022801"/>
    </source>
</evidence>
<keyword evidence="7 10" id="KW-0862">Zinc</keyword>
<evidence type="ECO:0000256" key="9">
    <source>
        <dbReference type="PIRSR" id="PIRSR634016-1"/>
    </source>
</evidence>
<organism evidence="13 14">
    <name type="scientific">Leptotrombidium deliense</name>
    <dbReference type="NCBI Taxonomy" id="299467"/>
    <lineage>
        <taxon>Eukaryota</taxon>
        <taxon>Metazoa</taxon>
        <taxon>Ecdysozoa</taxon>
        <taxon>Arthropoda</taxon>
        <taxon>Chelicerata</taxon>
        <taxon>Arachnida</taxon>
        <taxon>Acari</taxon>
        <taxon>Acariformes</taxon>
        <taxon>Trombidiformes</taxon>
        <taxon>Prostigmata</taxon>
        <taxon>Anystina</taxon>
        <taxon>Parasitengona</taxon>
        <taxon>Trombiculoidea</taxon>
        <taxon>Trombiculidae</taxon>
        <taxon>Leptotrombidium</taxon>
    </lineage>
</organism>
<dbReference type="VEuPathDB" id="VectorBase:LDEU012353"/>
<feature type="domain" description="Peptidase M1 membrane alanine aminopeptidase" evidence="11">
    <location>
        <begin position="240"/>
        <end position="338"/>
    </location>
</feature>
<reference evidence="13 14" key="1">
    <citation type="journal article" date="2018" name="Gigascience">
        <title>Genomes of trombidid mites reveal novel predicted allergens and laterally-transferred genes associated with secondary metabolism.</title>
        <authorList>
            <person name="Dong X."/>
            <person name="Chaisiri K."/>
            <person name="Xia D."/>
            <person name="Armstrong S.D."/>
            <person name="Fang Y."/>
            <person name="Donnelly M.J."/>
            <person name="Kadowaki T."/>
            <person name="McGarry J.W."/>
            <person name="Darby A.C."/>
            <person name="Makepeace B.L."/>
        </authorList>
    </citation>
    <scope>NUCLEOTIDE SEQUENCE [LARGE SCALE GENOMIC DNA]</scope>
    <source>
        <strain evidence="13">UoL-UT</strain>
    </source>
</reference>
<evidence type="ECO:0000256" key="1">
    <source>
        <dbReference type="ARBA" id="ARBA00004609"/>
    </source>
</evidence>
<dbReference type="FunFam" id="2.60.40.1730:FF:000002">
    <property type="entry name" value="Aminopeptidase"/>
    <property type="match status" value="1"/>
</dbReference>
<evidence type="ECO:0000256" key="3">
    <source>
        <dbReference type="ARBA" id="ARBA00022438"/>
    </source>
</evidence>